<dbReference type="Gene3D" id="2.30.42.10">
    <property type="match status" value="1"/>
</dbReference>
<evidence type="ECO:0000256" key="2">
    <source>
        <dbReference type="ARBA" id="ARBA00004141"/>
    </source>
</evidence>
<keyword evidence="9 10" id="KW-0472">Membrane</keyword>
<feature type="non-terminal residue" evidence="12">
    <location>
        <position position="256"/>
    </location>
</feature>
<keyword evidence="6" id="KW-0862">Zinc</keyword>
<feature type="transmembrane region" description="Helical" evidence="10">
    <location>
        <begin position="194"/>
        <end position="226"/>
    </location>
</feature>
<name>X1MVR5_9ZZZZ</name>
<evidence type="ECO:0000256" key="5">
    <source>
        <dbReference type="ARBA" id="ARBA00022801"/>
    </source>
</evidence>
<evidence type="ECO:0000256" key="4">
    <source>
        <dbReference type="ARBA" id="ARBA00022692"/>
    </source>
</evidence>
<evidence type="ECO:0000259" key="11">
    <source>
        <dbReference type="Pfam" id="PF02163"/>
    </source>
</evidence>
<dbReference type="InterPro" id="IPR036034">
    <property type="entry name" value="PDZ_sf"/>
</dbReference>
<dbReference type="GO" id="GO:0006508">
    <property type="term" value="P:proteolysis"/>
    <property type="evidence" value="ECO:0007669"/>
    <property type="project" value="UniProtKB-KW"/>
</dbReference>
<dbReference type="PANTHER" id="PTHR42837:SF2">
    <property type="entry name" value="MEMBRANE METALLOPROTEASE ARASP2, CHLOROPLASTIC-RELATED"/>
    <property type="match status" value="1"/>
</dbReference>
<accession>X1MVR5</accession>
<keyword evidence="5" id="KW-0378">Hydrolase</keyword>
<comment type="caution">
    <text evidence="12">The sequence shown here is derived from an EMBL/GenBank/DDBJ whole genome shotgun (WGS) entry which is preliminary data.</text>
</comment>
<protein>
    <recommendedName>
        <fullName evidence="11">Peptidase M50 domain-containing protein</fullName>
    </recommendedName>
</protein>
<evidence type="ECO:0000256" key="3">
    <source>
        <dbReference type="ARBA" id="ARBA00022670"/>
    </source>
</evidence>
<dbReference type="AlphaFoldDB" id="X1MVR5"/>
<evidence type="ECO:0000256" key="1">
    <source>
        <dbReference type="ARBA" id="ARBA00001947"/>
    </source>
</evidence>
<dbReference type="GO" id="GO:0004222">
    <property type="term" value="F:metalloendopeptidase activity"/>
    <property type="evidence" value="ECO:0007669"/>
    <property type="project" value="InterPro"/>
</dbReference>
<dbReference type="Pfam" id="PF02163">
    <property type="entry name" value="Peptidase_M50"/>
    <property type="match status" value="1"/>
</dbReference>
<comment type="subcellular location">
    <subcellularLocation>
        <location evidence="2">Membrane</location>
        <topology evidence="2">Multi-pass membrane protein</topology>
    </subcellularLocation>
</comment>
<keyword evidence="8" id="KW-0482">Metalloprotease</keyword>
<keyword evidence="7 10" id="KW-1133">Transmembrane helix</keyword>
<dbReference type="PANTHER" id="PTHR42837">
    <property type="entry name" value="REGULATOR OF SIGMA-E PROTEASE RSEP"/>
    <property type="match status" value="1"/>
</dbReference>
<organism evidence="12">
    <name type="scientific">marine sediment metagenome</name>
    <dbReference type="NCBI Taxonomy" id="412755"/>
    <lineage>
        <taxon>unclassified sequences</taxon>
        <taxon>metagenomes</taxon>
        <taxon>ecological metagenomes</taxon>
    </lineage>
</organism>
<feature type="transmembrane region" description="Helical" evidence="10">
    <location>
        <begin position="238"/>
        <end position="255"/>
    </location>
</feature>
<reference evidence="12" key="1">
    <citation type="journal article" date="2014" name="Front. Microbiol.">
        <title>High frequency of phylogenetically diverse reductive dehalogenase-homologous genes in deep subseafloor sedimentary metagenomes.</title>
        <authorList>
            <person name="Kawai M."/>
            <person name="Futagami T."/>
            <person name="Toyoda A."/>
            <person name="Takaki Y."/>
            <person name="Nishi S."/>
            <person name="Hori S."/>
            <person name="Arai W."/>
            <person name="Tsubouchi T."/>
            <person name="Morono Y."/>
            <person name="Uchiyama I."/>
            <person name="Ito T."/>
            <person name="Fujiyama A."/>
            <person name="Inagaki F."/>
            <person name="Takami H."/>
        </authorList>
    </citation>
    <scope>NUCLEOTIDE SEQUENCE</scope>
    <source>
        <strain evidence="12">Expedition CK06-06</strain>
    </source>
</reference>
<evidence type="ECO:0000313" key="12">
    <source>
        <dbReference type="EMBL" id="GAI35792.1"/>
    </source>
</evidence>
<dbReference type="EMBL" id="BARV01029947">
    <property type="protein sequence ID" value="GAI35792.1"/>
    <property type="molecule type" value="Genomic_DNA"/>
</dbReference>
<dbReference type="SUPFAM" id="SSF50156">
    <property type="entry name" value="PDZ domain-like"/>
    <property type="match status" value="1"/>
</dbReference>
<evidence type="ECO:0000256" key="10">
    <source>
        <dbReference type="SAM" id="Phobius"/>
    </source>
</evidence>
<evidence type="ECO:0000256" key="8">
    <source>
        <dbReference type="ARBA" id="ARBA00023049"/>
    </source>
</evidence>
<comment type="cofactor">
    <cofactor evidence="1">
        <name>Zn(2+)</name>
        <dbReference type="ChEBI" id="CHEBI:29105"/>
    </cofactor>
</comment>
<evidence type="ECO:0000256" key="9">
    <source>
        <dbReference type="ARBA" id="ARBA00023136"/>
    </source>
</evidence>
<dbReference type="InterPro" id="IPR004387">
    <property type="entry name" value="Pept_M50_Zn"/>
</dbReference>
<sequence length="256" mass="27555">RANANGAEQALTVTVKPKKSAGSDRVLIGIGVALDAEHPIVAKTINAEGGPEKLDIPRGAMITAVDGAPVSNFYDIIREIKKYSGERITIDYRLDEEIAGNVVLNVGTDGELITVKSEFAEIIPFEDLKRLYKAGGPIDAVVMGYKKTVMFIAQTYVTLRRLISGLVSPKNLMGPIGIMTLSYRIVAEQPLVSYVYFMGLISATIAVFNFLPLPPLDGGLVVLLVAEKIKGSALSERVQCIAAYAGWVVIGTLILY</sequence>
<dbReference type="InterPro" id="IPR008915">
    <property type="entry name" value="Peptidase_M50"/>
</dbReference>
<feature type="domain" description="Peptidase M50" evidence="11">
    <location>
        <begin position="136"/>
        <end position="250"/>
    </location>
</feature>
<keyword evidence="4 10" id="KW-0812">Transmembrane</keyword>
<gene>
    <name evidence="12" type="ORF">S06H3_47657</name>
</gene>
<feature type="non-terminal residue" evidence="12">
    <location>
        <position position="1"/>
    </location>
</feature>
<dbReference type="GO" id="GO:0016020">
    <property type="term" value="C:membrane"/>
    <property type="evidence" value="ECO:0007669"/>
    <property type="project" value="UniProtKB-SubCell"/>
</dbReference>
<proteinExistence type="predicted"/>
<evidence type="ECO:0000256" key="7">
    <source>
        <dbReference type="ARBA" id="ARBA00022989"/>
    </source>
</evidence>
<evidence type="ECO:0000256" key="6">
    <source>
        <dbReference type="ARBA" id="ARBA00022833"/>
    </source>
</evidence>
<keyword evidence="3" id="KW-0645">Protease</keyword>